<keyword evidence="3" id="KW-1185">Reference proteome</keyword>
<feature type="region of interest" description="Disordered" evidence="1">
    <location>
        <begin position="1"/>
        <end position="144"/>
    </location>
</feature>
<organism evidence="2 3">
    <name type="scientific">Stylophora pistillata</name>
    <name type="common">Smooth cauliflower coral</name>
    <dbReference type="NCBI Taxonomy" id="50429"/>
    <lineage>
        <taxon>Eukaryota</taxon>
        <taxon>Metazoa</taxon>
        <taxon>Cnidaria</taxon>
        <taxon>Anthozoa</taxon>
        <taxon>Hexacorallia</taxon>
        <taxon>Scleractinia</taxon>
        <taxon>Astrocoeniina</taxon>
        <taxon>Pocilloporidae</taxon>
        <taxon>Stylophora</taxon>
    </lineage>
</organism>
<evidence type="ECO:0000256" key="1">
    <source>
        <dbReference type="SAM" id="MobiDB-lite"/>
    </source>
</evidence>
<comment type="caution">
    <text evidence="2">The sequence shown here is derived from an EMBL/GenBank/DDBJ whole genome shotgun (WGS) entry which is preliminary data.</text>
</comment>
<gene>
    <name evidence="2" type="ORF">AWC38_SpisGene17149</name>
</gene>
<feature type="compositionally biased region" description="Basic and acidic residues" evidence="1">
    <location>
        <begin position="40"/>
        <end position="54"/>
    </location>
</feature>
<feature type="region of interest" description="Disordered" evidence="1">
    <location>
        <begin position="158"/>
        <end position="192"/>
    </location>
</feature>
<dbReference type="AlphaFoldDB" id="A0A2B4RNV2"/>
<sequence>MGKETGEYRGPGEQWTQRTTGTVEIEDRQVQRTRGPVSTEDQRAQRTGWPEDQRISGCRGPVGKGPEEQWVRGPVDTEDLRNSGNRGPVGKEDQRNGGNRGPVGTEEQRNSGHRYPVRTEDQRNSGNRGTMGKEDHWVQRTRGTVGTEDQWVQRPEVKWEQRTSGTVGTEDQRNSGYRGPEKSGNRGRIAPGRGAYRNEALHRWIGHLLNGGRVGVRLVYALLMIVFDGINHKDRKSSSVLPEETRVLH</sequence>
<dbReference type="Proteomes" id="UP000225706">
    <property type="component" value="Unassembled WGS sequence"/>
</dbReference>
<evidence type="ECO:0000313" key="2">
    <source>
        <dbReference type="EMBL" id="PFX18483.1"/>
    </source>
</evidence>
<evidence type="ECO:0000313" key="3">
    <source>
        <dbReference type="Proteomes" id="UP000225706"/>
    </source>
</evidence>
<proteinExistence type="predicted"/>
<reference evidence="3" key="1">
    <citation type="journal article" date="2017" name="bioRxiv">
        <title>Comparative analysis of the genomes of Stylophora pistillata and Acropora digitifera provides evidence for extensive differences between species of corals.</title>
        <authorList>
            <person name="Voolstra C.R."/>
            <person name="Li Y."/>
            <person name="Liew Y.J."/>
            <person name="Baumgarten S."/>
            <person name="Zoccola D."/>
            <person name="Flot J.-F."/>
            <person name="Tambutte S."/>
            <person name="Allemand D."/>
            <person name="Aranda M."/>
        </authorList>
    </citation>
    <scope>NUCLEOTIDE SEQUENCE [LARGE SCALE GENOMIC DNA]</scope>
</reference>
<dbReference type="EMBL" id="LSMT01000408">
    <property type="protein sequence ID" value="PFX18483.1"/>
    <property type="molecule type" value="Genomic_DNA"/>
</dbReference>
<name>A0A2B4RNV2_STYPI</name>
<protein>
    <submittedName>
        <fullName evidence="2">Uncharacterized protein</fullName>
    </submittedName>
</protein>
<accession>A0A2B4RNV2</accession>